<dbReference type="EC" id="3.1.13.-" evidence="5"/>
<feature type="compositionally biased region" description="Basic residues" evidence="3">
    <location>
        <begin position="1053"/>
        <end position="1069"/>
    </location>
</feature>
<name>A0A1J1HDC9_PLARL</name>
<dbReference type="OMA" id="FFWKMLK"/>
<dbReference type="PROSITE" id="PS50967">
    <property type="entry name" value="HRDC"/>
    <property type="match status" value="1"/>
</dbReference>
<accession>A0A1J1HDC9</accession>
<sequence length="1096" mass="130143">MEHCSKKIEELLKDKLCINSENDENNYLVKKLLNNVVDIVKLTNRLSLNCLYKNGLDIISNNLEIKDLKNNLLKTIYDLLLYSSSDKTKNILKISYENDFSILQNNYHIISSILEDIFNRSNDCFRFFDVENKDKSIFTCKYLKNLNSQNINNLYNKNNCFNENIPIEKDQKISIKSQNVKDEEEKKKKKKKDNKIITLNELEEKENENKSKEIINVNQYEDQDKIKEEIEDNNINSEINSTDDDGENEKEKNNFKEIIIIENENEKKENYDKNSIKNSFENVKKVIDKNSKKNKSMFRKKKKEKDNIKKNNIFTVKGNLHKVQNSWLHLTNNYAKFFIPRILFKYNKLMDLDQNLKEAVKVQEYYIKKKKLLLYYHESFKNNELKYSSSEIIDEIFNDNELNEMSEIKNEETYNINSYCSTECSSVLKYNGVIDEDFFSKMLKKLHKDINKYYYRFYNLSHPYEYEINNIIQLYKKGDKDILKFLEVNYELTNPLGINEKKYEVIDNKDDLIKMINTIKLENDRISIMVRINYKKSYRGFVSLILVGTKTIDYIIDVFNMFEDIFLLNEITTDPRILKITYDLKNVILFLQKDFSVYLVNAIDILICSNYLNLKNTLSNLVHNYFNVNVNSIRSYSNFLTRPLTPDVINILRSSFYYLYYLFDYVKIDLYFNYIFNSYKNDLKIDLKQEDLDNNSKDEINNEAKIYREKVDKNEIKNIENCSDKNNKVNDVSNLEVNVLYDNDIINKKNIYVNFEKIKFYDLSEHEKKYGEEIMKKVFIDSNNVCLTKIEIKEVCDIIKTNEQIKKIIKNSYNSNCCDNLINNLLVWRENLSKKVDEPPDNIINIHNIISIILNMPTSISSLKNNIVPLSNVISENLETLFEIITKSNIKKPNSHFYLNYIQNDTANNNCIGEEITPIKYSMNNKKINNENYKDSIILPNLYFQSICQENKIQSNEQNFNHLNSQNIIQYDQQNVYHVNSKKATFALEKTFFSESEEDNMFKNKNNNTKNESYILLSSLINSMKERNEKISKFNQNKHIKKITTEVPTKKSIDKKKKKNNNSRKKKKTVNQSYNQQYNIKKSKVQYSKNILNEMN</sequence>
<evidence type="ECO:0000313" key="6">
    <source>
        <dbReference type="Proteomes" id="UP000220158"/>
    </source>
</evidence>
<dbReference type="KEGG" id="prel:PRELSG_1231300"/>
<dbReference type="GO" id="GO:0071036">
    <property type="term" value="P:nuclear polyadenylation-dependent snoRNA catabolic process"/>
    <property type="evidence" value="ECO:0007669"/>
    <property type="project" value="TreeGrafter"/>
</dbReference>
<protein>
    <submittedName>
        <fullName evidence="5">Exosome complex exonuclease RRP6, putative</fullName>
        <ecNumber evidence="5">3.1.13.-</ecNumber>
    </submittedName>
</protein>
<dbReference type="Gene3D" id="1.10.150.80">
    <property type="entry name" value="HRDC domain"/>
    <property type="match status" value="1"/>
</dbReference>
<gene>
    <name evidence="5" type="primary">RRP6</name>
    <name evidence="5" type="ORF">PRELSG_1231300</name>
</gene>
<evidence type="ECO:0000259" key="4">
    <source>
        <dbReference type="PROSITE" id="PS50967"/>
    </source>
</evidence>
<evidence type="ECO:0000256" key="3">
    <source>
        <dbReference type="SAM" id="MobiDB-lite"/>
    </source>
</evidence>
<organism evidence="5 6">
    <name type="scientific">Plasmodium relictum</name>
    <dbReference type="NCBI Taxonomy" id="85471"/>
    <lineage>
        <taxon>Eukaryota</taxon>
        <taxon>Sar</taxon>
        <taxon>Alveolata</taxon>
        <taxon>Apicomplexa</taxon>
        <taxon>Aconoidasida</taxon>
        <taxon>Haemosporida</taxon>
        <taxon>Plasmodiidae</taxon>
        <taxon>Plasmodium</taxon>
        <taxon>Plasmodium (Haemamoeba)</taxon>
    </lineage>
</organism>
<feature type="domain" description="HRDC" evidence="4">
    <location>
        <begin position="815"/>
        <end position="895"/>
    </location>
</feature>
<keyword evidence="5" id="KW-0378">Hydrolase</keyword>
<evidence type="ECO:0000256" key="1">
    <source>
        <dbReference type="ARBA" id="ARBA00004123"/>
    </source>
</evidence>
<dbReference type="InterPro" id="IPR002562">
    <property type="entry name" value="3'-5'_exonuclease_dom"/>
</dbReference>
<proteinExistence type="predicted"/>
<keyword evidence="5" id="KW-0269">Exonuclease</keyword>
<dbReference type="PANTHER" id="PTHR12124:SF47">
    <property type="entry name" value="EXOSOME COMPONENT 10"/>
    <property type="match status" value="1"/>
</dbReference>
<dbReference type="SUPFAM" id="SSF53098">
    <property type="entry name" value="Ribonuclease H-like"/>
    <property type="match status" value="1"/>
</dbReference>
<dbReference type="InterPro" id="IPR002121">
    <property type="entry name" value="HRDC_dom"/>
</dbReference>
<evidence type="ECO:0000313" key="5">
    <source>
        <dbReference type="EMBL" id="CRH01429.1"/>
    </source>
</evidence>
<dbReference type="GO" id="GO:0000467">
    <property type="term" value="P:exonucleolytic trimming to generate mature 3'-end of 5.8S rRNA from tricistronic rRNA transcript (SSU-rRNA, 5.8S rRNA, LSU-rRNA)"/>
    <property type="evidence" value="ECO:0007669"/>
    <property type="project" value="InterPro"/>
</dbReference>
<dbReference type="GeneID" id="39737557"/>
<evidence type="ECO:0000256" key="2">
    <source>
        <dbReference type="ARBA" id="ARBA00023242"/>
    </source>
</evidence>
<dbReference type="InterPro" id="IPR012337">
    <property type="entry name" value="RNaseH-like_sf"/>
</dbReference>
<reference evidence="5 6" key="1">
    <citation type="submission" date="2015-04" db="EMBL/GenBank/DDBJ databases">
        <authorList>
            <consortium name="Pathogen Informatics"/>
        </authorList>
    </citation>
    <scope>NUCLEOTIDE SEQUENCE [LARGE SCALE GENOMIC DNA]</scope>
    <source>
        <strain evidence="5 6">SGS1</strain>
    </source>
</reference>
<dbReference type="InterPro" id="IPR010997">
    <property type="entry name" value="HRDC-like_sf"/>
</dbReference>
<keyword evidence="6" id="KW-1185">Reference proteome</keyword>
<dbReference type="GO" id="GO:0071040">
    <property type="term" value="P:nuclear polyadenylation-dependent antisense transcript catabolic process"/>
    <property type="evidence" value="ECO:0007669"/>
    <property type="project" value="TreeGrafter"/>
</dbReference>
<dbReference type="Gene3D" id="3.30.420.10">
    <property type="entry name" value="Ribonuclease H-like superfamily/Ribonuclease H"/>
    <property type="match status" value="1"/>
</dbReference>
<dbReference type="GO" id="GO:0071037">
    <property type="term" value="P:nuclear polyadenylation-dependent snRNA catabolic process"/>
    <property type="evidence" value="ECO:0007669"/>
    <property type="project" value="TreeGrafter"/>
</dbReference>
<dbReference type="PANTHER" id="PTHR12124">
    <property type="entry name" value="POLYMYOSITIS/SCLERODERMA AUTOANTIGEN-RELATED"/>
    <property type="match status" value="1"/>
</dbReference>
<dbReference type="GO" id="GO:0071039">
    <property type="term" value="P:nuclear polyadenylation-dependent CUT catabolic process"/>
    <property type="evidence" value="ECO:0007669"/>
    <property type="project" value="TreeGrafter"/>
</dbReference>
<dbReference type="GO" id="GO:0000175">
    <property type="term" value="F:3'-5'-RNA exonuclease activity"/>
    <property type="evidence" value="ECO:0007669"/>
    <property type="project" value="InterPro"/>
</dbReference>
<dbReference type="SMART" id="SM00474">
    <property type="entry name" value="35EXOc"/>
    <property type="match status" value="1"/>
</dbReference>
<dbReference type="GO" id="GO:0071035">
    <property type="term" value="P:nuclear polyadenylation-dependent rRNA catabolic process"/>
    <property type="evidence" value="ECO:0007669"/>
    <property type="project" value="TreeGrafter"/>
</dbReference>
<keyword evidence="2" id="KW-0539">Nucleus</keyword>
<dbReference type="RefSeq" id="XP_028534429.1">
    <property type="nucleotide sequence ID" value="XM_028678106.1"/>
</dbReference>
<dbReference type="InterPro" id="IPR045092">
    <property type="entry name" value="Rrp6-like"/>
</dbReference>
<dbReference type="GO" id="GO:0005730">
    <property type="term" value="C:nucleolus"/>
    <property type="evidence" value="ECO:0007669"/>
    <property type="project" value="TreeGrafter"/>
</dbReference>
<dbReference type="VEuPathDB" id="PlasmoDB:PRELSG_1231300"/>
<dbReference type="GO" id="GO:0003727">
    <property type="term" value="F:single-stranded RNA binding"/>
    <property type="evidence" value="ECO:0007669"/>
    <property type="project" value="TreeGrafter"/>
</dbReference>
<dbReference type="GO" id="GO:0071051">
    <property type="term" value="P:poly(A)-dependent snoRNA 3'-end processing"/>
    <property type="evidence" value="ECO:0007669"/>
    <property type="project" value="TreeGrafter"/>
</dbReference>
<keyword evidence="5" id="KW-0540">Nuclease</keyword>
<dbReference type="InterPro" id="IPR044876">
    <property type="entry name" value="HRDC_dom_sf"/>
</dbReference>
<dbReference type="GO" id="GO:0000176">
    <property type="term" value="C:nuclear exosome (RNase complex)"/>
    <property type="evidence" value="ECO:0007669"/>
    <property type="project" value="TreeGrafter"/>
</dbReference>
<dbReference type="GO" id="GO:0071044">
    <property type="term" value="P:histone mRNA catabolic process"/>
    <property type="evidence" value="ECO:0007669"/>
    <property type="project" value="TreeGrafter"/>
</dbReference>
<dbReference type="InterPro" id="IPR036397">
    <property type="entry name" value="RNaseH_sf"/>
</dbReference>
<comment type="subcellular location">
    <subcellularLocation>
        <location evidence="1">Nucleus</location>
    </subcellularLocation>
</comment>
<dbReference type="EMBL" id="LN835307">
    <property type="protein sequence ID" value="CRH01429.1"/>
    <property type="molecule type" value="Genomic_DNA"/>
</dbReference>
<dbReference type="Proteomes" id="UP000220158">
    <property type="component" value="Chromosome 12"/>
</dbReference>
<dbReference type="SUPFAM" id="SSF47819">
    <property type="entry name" value="HRDC-like"/>
    <property type="match status" value="1"/>
</dbReference>
<dbReference type="OrthoDB" id="2250022at2759"/>
<feature type="region of interest" description="Disordered" evidence="3">
    <location>
        <begin position="1047"/>
        <end position="1078"/>
    </location>
</feature>
<dbReference type="AlphaFoldDB" id="A0A1J1HDC9"/>
<dbReference type="GO" id="GO:0000166">
    <property type="term" value="F:nucleotide binding"/>
    <property type="evidence" value="ECO:0007669"/>
    <property type="project" value="InterPro"/>
</dbReference>
<dbReference type="GO" id="GO:0071038">
    <property type="term" value="P:TRAMP-dependent tRNA surveillance pathway"/>
    <property type="evidence" value="ECO:0007669"/>
    <property type="project" value="TreeGrafter"/>
</dbReference>